<dbReference type="Proteomes" id="UP000490922">
    <property type="component" value="Unassembled WGS sequence"/>
</dbReference>
<organism evidence="1 2">
    <name type="scientific">Flavobacterium luteum</name>
    <dbReference type="NCBI Taxonomy" id="2026654"/>
    <lineage>
        <taxon>Bacteria</taxon>
        <taxon>Pseudomonadati</taxon>
        <taxon>Bacteroidota</taxon>
        <taxon>Flavobacteriia</taxon>
        <taxon>Flavobacteriales</taxon>
        <taxon>Flavobacteriaceae</taxon>
        <taxon>Flavobacterium</taxon>
    </lineage>
</organism>
<reference evidence="1 2" key="1">
    <citation type="submission" date="2019-09" db="EMBL/GenBank/DDBJ databases">
        <title>Flavobacterium sp. nov., isolated from glacier ice.</title>
        <authorList>
            <person name="Liu Q."/>
        </authorList>
    </citation>
    <scope>NUCLEOTIDE SEQUENCE [LARGE SCALE GENOMIC DNA]</scope>
    <source>
        <strain evidence="1 2">NBRC 112527</strain>
    </source>
</reference>
<evidence type="ECO:0000313" key="1">
    <source>
        <dbReference type="EMBL" id="KAB1157938.1"/>
    </source>
</evidence>
<proteinExistence type="predicted"/>
<comment type="caution">
    <text evidence="1">The sequence shown here is derived from an EMBL/GenBank/DDBJ whole genome shotgun (WGS) entry which is preliminary data.</text>
</comment>
<evidence type="ECO:0000313" key="2">
    <source>
        <dbReference type="Proteomes" id="UP000490922"/>
    </source>
</evidence>
<dbReference type="AlphaFoldDB" id="A0A7J5AKI1"/>
<dbReference type="EMBL" id="WAEM01000001">
    <property type="protein sequence ID" value="KAB1157938.1"/>
    <property type="molecule type" value="Genomic_DNA"/>
</dbReference>
<dbReference type="OrthoDB" id="1439460at2"/>
<gene>
    <name evidence="1" type="ORF">F6464_02320</name>
</gene>
<protein>
    <submittedName>
        <fullName evidence="1">Uncharacterized protein</fullName>
    </submittedName>
</protein>
<sequence>MTKKNKKLVFHLNMLGHGPSNPILLRINLFPEFTKVDFGYSTTELYDNGGWIKIAPDTFIENVAYKERYTMTKAVGITVAPELRNFESKKDWQYFSLYFPPIPQKDCVLSIVEVENGTPNDFNYYNVDMKMGEGVEIL</sequence>
<name>A0A7J5AKI1_9FLAO</name>
<dbReference type="RefSeq" id="WP_151106131.1">
    <property type="nucleotide sequence ID" value="NZ_WAEM01000001.1"/>
</dbReference>
<keyword evidence="2" id="KW-1185">Reference proteome</keyword>
<accession>A0A7J5AKI1</accession>